<dbReference type="Proteomes" id="UP000182725">
    <property type="component" value="Unassembled WGS sequence"/>
</dbReference>
<evidence type="ECO:0000313" key="2">
    <source>
        <dbReference type="EMBL" id="SEF10418.1"/>
    </source>
</evidence>
<reference evidence="2 3" key="1">
    <citation type="submission" date="2016-10" db="EMBL/GenBank/DDBJ databases">
        <authorList>
            <person name="de Groot N.N."/>
        </authorList>
    </citation>
    <scope>NUCLEOTIDE SEQUENCE [LARGE SCALE GENOMIC DNA]</scope>
    <source>
        <strain evidence="2 3">DSM 22274</strain>
    </source>
</reference>
<organism evidence="2 3">
    <name type="scientific">Arthrobacter alpinus</name>
    <dbReference type="NCBI Taxonomy" id="656366"/>
    <lineage>
        <taxon>Bacteria</taxon>
        <taxon>Bacillati</taxon>
        <taxon>Actinomycetota</taxon>
        <taxon>Actinomycetes</taxon>
        <taxon>Micrococcales</taxon>
        <taxon>Micrococcaceae</taxon>
        <taxon>Arthrobacter</taxon>
    </lineage>
</organism>
<feature type="region of interest" description="Disordered" evidence="1">
    <location>
        <begin position="122"/>
        <end position="172"/>
    </location>
</feature>
<evidence type="ECO:0000313" key="3">
    <source>
        <dbReference type="Proteomes" id="UP000182725"/>
    </source>
</evidence>
<accession>A0A1H5PBF6</accession>
<dbReference type="AlphaFoldDB" id="A0A1H5PBF6"/>
<protein>
    <submittedName>
        <fullName evidence="2">Uncharacterized protein</fullName>
    </submittedName>
</protein>
<dbReference type="EMBL" id="FNTV01000002">
    <property type="protein sequence ID" value="SEF10418.1"/>
    <property type="molecule type" value="Genomic_DNA"/>
</dbReference>
<gene>
    <name evidence="2" type="ORF">SAMN04489740_3991</name>
</gene>
<name>A0A1H5PBF6_9MICC</name>
<sequence>MTTPAVGSTSLFSDVTPTRPLTAKEQAAVQLTRRIRISLESAYTLIVEAFESRAWEALGYQSWDMYCKGEFSGMNLQPPLEQREQVILSMREAGMSSRAIGSATDIHYSTVARTLRKAELPGVASATPGRENAGRASTSPIAPGVANPIKGLDGRNYPAKQRPHMEVPADSDSLWDQSADDIGIGQIAVPTSKARKLPPQHQDIDGALSAAITSIGLLTSNASLFDAQSREITRELGETAGRAVLSTSHLVAKLDYQTLALDDRGLAVFRQNVQDSLDLLARCLDELPLMSVATQ</sequence>
<proteinExistence type="predicted"/>
<dbReference type="RefSeq" id="WP_139244490.1">
    <property type="nucleotide sequence ID" value="NZ_FNTV01000002.1"/>
</dbReference>
<evidence type="ECO:0000256" key="1">
    <source>
        <dbReference type="SAM" id="MobiDB-lite"/>
    </source>
</evidence>